<protein>
    <recommendedName>
        <fullName evidence="4">Phytosulfokine-beta</fullName>
    </recommendedName>
</protein>
<reference evidence="2" key="2">
    <citation type="submission" date="2021-03" db="UniProtKB">
        <authorList>
            <consortium name="EnsemblPlants"/>
        </authorList>
    </citation>
    <scope>IDENTIFICATION</scope>
</reference>
<sequence>MRFQIQRLAILLVLFFCMAFLVHGKVDPTSNNNSTTVASQNSLNVGRAECGKEQNVECKKRSDQEDDVFEDEDYIYTNSLP</sequence>
<evidence type="ECO:0000313" key="3">
    <source>
        <dbReference type="Proteomes" id="UP000596661"/>
    </source>
</evidence>
<reference evidence="2" key="1">
    <citation type="submission" date="2018-11" db="EMBL/GenBank/DDBJ databases">
        <authorList>
            <person name="Grassa J C."/>
        </authorList>
    </citation>
    <scope>NUCLEOTIDE SEQUENCE [LARGE SCALE GENOMIC DNA]</scope>
</reference>
<accession>A0A803PBW4</accession>
<dbReference type="EMBL" id="UZAU01000372">
    <property type="status" value="NOT_ANNOTATED_CDS"/>
    <property type="molecule type" value="Genomic_DNA"/>
</dbReference>
<organism evidence="2 3">
    <name type="scientific">Cannabis sativa</name>
    <name type="common">Hemp</name>
    <name type="synonym">Marijuana</name>
    <dbReference type="NCBI Taxonomy" id="3483"/>
    <lineage>
        <taxon>Eukaryota</taxon>
        <taxon>Viridiplantae</taxon>
        <taxon>Streptophyta</taxon>
        <taxon>Embryophyta</taxon>
        <taxon>Tracheophyta</taxon>
        <taxon>Spermatophyta</taxon>
        <taxon>Magnoliopsida</taxon>
        <taxon>eudicotyledons</taxon>
        <taxon>Gunneridae</taxon>
        <taxon>Pentapetalae</taxon>
        <taxon>rosids</taxon>
        <taxon>fabids</taxon>
        <taxon>Rosales</taxon>
        <taxon>Cannabaceae</taxon>
        <taxon>Cannabis</taxon>
    </lineage>
</organism>
<keyword evidence="1" id="KW-0732">Signal</keyword>
<dbReference type="EnsemblPlants" id="evm.model.04.1141">
    <property type="protein sequence ID" value="cds.evm.model.04.1141"/>
    <property type="gene ID" value="evm.TU.04.1141"/>
</dbReference>
<dbReference type="OMA" id="NEGRAEC"/>
<dbReference type="AlphaFoldDB" id="A0A803PBW4"/>
<evidence type="ECO:0008006" key="4">
    <source>
        <dbReference type="Google" id="ProtNLM"/>
    </source>
</evidence>
<feature type="chain" id="PRO_5030956296" description="Phytosulfokine-beta" evidence="1">
    <location>
        <begin position="25"/>
        <end position="81"/>
    </location>
</feature>
<evidence type="ECO:0000256" key="1">
    <source>
        <dbReference type="SAM" id="SignalP"/>
    </source>
</evidence>
<dbReference type="Gramene" id="evm.model.04.1141">
    <property type="protein sequence ID" value="cds.evm.model.04.1141"/>
    <property type="gene ID" value="evm.TU.04.1141"/>
</dbReference>
<name>A0A803PBW4_CANSA</name>
<proteinExistence type="predicted"/>
<keyword evidence="3" id="KW-1185">Reference proteome</keyword>
<feature type="signal peptide" evidence="1">
    <location>
        <begin position="1"/>
        <end position="24"/>
    </location>
</feature>
<evidence type="ECO:0000313" key="2">
    <source>
        <dbReference type="EnsemblPlants" id="cds.evm.model.04.1141"/>
    </source>
</evidence>
<dbReference type="Proteomes" id="UP000596661">
    <property type="component" value="Chromosome 4"/>
</dbReference>